<dbReference type="InterPro" id="IPR015847">
    <property type="entry name" value="ExoRNase_PH_dom2"/>
</dbReference>
<reference evidence="12 13" key="1">
    <citation type="submission" date="2024-06" db="EMBL/GenBank/DDBJ databases">
        <authorList>
            <person name="Kraege A."/>
            <person name="Thomma B."/>
        </authorList>
    </citation>
    <scope>NUCLEOTIDE SEQUENCE [LARGE SCALE GENOMIC DNA]</scope>
</reference>
<dbReference type="InterPro" id="IPR036345">
    <property type="entry name" value="ExoRNase_PH_dom2_sf"/>
</dbReference>
<dbReference type="InterPro" id="IPR001247">
    <property type="entry name" value="ExoRNase_PH_dom1"/>
</dbReference>
<evidence type="ECO:0000256" key="9">
    <source>
        <dbReference type="ARBA" id="ARBA00030617"/>
    </source>
</evidence>
<evidence type="ECO:0000313" key="12">
    <source>
        <dbReference type="EMBL" id="CAL5229666.1"/>
    </source>
</evidence>
<evidence type="ECO:0000256" key="8">
    <source>
        <dbReference type="ARBA" id="ARBA00023242"/>
    </source>
</evidence>
<dbReference type="InterPro" id="IPR050590">
    <property type="entry name" value="Exosome_comp_Rrp42_subfam"/>
</dbReference>
<comment type="subcellular location">
    <subcellularLocation>
        <location evidence="1">Cytoplasm</location>
    </subcellularLocation>
    <subcellularLocation>
        <location evidence="2">Nucleus</location>
        <location evidence="2">Nucleolus</location>
    </subcellularLocation>
</comment>
<feature type="domain" description="Exoribonuclease phosphorolytic" evidence="11">
    <location>
        <begin position="207"/>
        <end position="270"/>
    </location>
</feature>
<evidence type="ECO:0000256" key="6">
    <source>
        <dbReference type="ARBA" id="ARBA00022835"/>
    </source>
</evidence>
<keyword evidence="5" id="KW-0698">rRNA processing</keyword>
<evidence type="ECO:0000256" key="3">
    <source>
        <dbReference type="ARBA" id="ARBA00006678"/>
    </source>
</evidence>
<proteinExistence type="inferred from homology"/>
<evidence type="ECO:0000256" key="2">
    <source>
        <dbReference type="ARBA" id="ARBA00004604"/>
    </source>
</evidence>
<comment type="caution">
    <text evidence="12">The sequence shown here is derived from an EMBL/GenBank/DDBJ whole genome shotgun (WGS) entry which is preliminary data.</text>
</comment>
<dbReference type="Proteomes" id="UP001497392">
    <property type="component" value="Unassembled WGS sequence"/>
</dbReference>
<dbReference type="Gene3D" id="3.30.230.70">
    <property type="entry name" value="GHMP Kinase, N-terminal domain"/>
    <property type="match status" value="1"/>
</dbReference>
<dbReference type="PANTHER" id="PTHR11097:SF9">
    <property type="entry name" value="EXOSOME COMPLEX COMPONENT RRP43"/>
    <property type="match status" value="1"/>
</dbReference>
<evidence type="ECO:0000259" key="10">
    <source>
        <dbReference type="Pfam" id="PF01138"/>
    </source>
</evidence>
<evidence type="ECO:0000313" key="13">
    <source>
        <dbReference type="Proteomes" id="UP001497392"/>
    </source>
</evidence>
<dbReference type="InterPro" id="IPR027408">
    <property type="entry name" value="PNPase/RNase_PH_dom_sf"/>
</dbReference>
<keyword evidence="13" id="KW-1185">Reference proteome</keyword>
<evidence type="ECO:0000259" key="11">
    <source>
        <dbReference type="Pfam" id="PF03725"/>
    </source>
</evidence>
<gene>
    <name evidence="12" type="primary">g13031</name>
    <name evidence="12" type="ORF">VP750_LOCUS11572</name>
</gene>
<dbReference type="Pfam" id="PF01138">
    <property type="entry name" value="RNase_PH"/>
    <property type="match status" value="1"/>
</dbReference>
<dbReference type="PANTHER" id="PTHR11097">
    <property type="entry name" value="EXOSOME COMPLEX EXONUCLEASE RIBOSOMAL RNA PROCESSING PROTEIN"/>
    <property type="match status" value="1"/>
</dbReference>
<evidence type="ECO:0000256" key="1">
    <source>
        <dbReference type="ARBA" id="ARBA00004496"/>
    </source>
</evidence>
<evidence type="ECO:0000256" key="5">
    <source>
        <dbReference type="ARBA" id="ARBA00022552"/>
    </source>
</evidence>
<feature type="domain" description="Exoribonuclease phosphorolytic" evidence="10">
    <location>
        <begin position="45"/>
        <end position="176"/>
    </location>
</feature>
<keyword evidence="4" id="KW-0963">Cytoplasm</keyword>
<dbReference type="EMBL" id="CAXHTA020000021">
    <property type="protein sequence ID" value="CAL5229666.1"/>
    <property type="molecule type" value="Genomic_DNA"/>
</dbReference>
<sequence>MAAEASSASNELQAEAFKQLYPEQYYAKFINSSLRPDGRPLDGARATTIGLNPIGTADSSALVKIGETTAMAGIKLGISALEEEPALESLLAVGVEMAAFSSSDARPGRPSPAAQCAQQQVKDVLLGGALDAQQLQLKEGQAWKLFLDIYVLDADGCIFDVCLLAAVAALLALKLPKAEIDEEGKVVVGSADSEPGPKEDLLHLSYVPIATTCAIYEGRLITDPDAEEEALAASLITSVVDGAGRVIGLLKAGRTAAASAKTLQQCIQAATLRHKELSTVLNQSLQAIGLPLQDR</sequence>
<organism evidence="12 13">
    <name type="scientific">Coccomyxa viridis</name>
    <dbReference type="NCBI Taxonomy" id="1274662"/>
    <lineage>
        <taxon>Eukaryota</taxon>
        <taxon>Viridiplantae</taxon>
        <taxon>Chlorophyta</taxon>
        <taxon>core chlorophytes</taxon>
        <taxon>Trebouxiophyceae</taxon>
        <taxon>Trebouxiophyceae incertae sedis</taxon>
        <taxon>Coccomyxaceae</taxon>
        <taxon>Coccomyxa</taxon>
    </lineage>
</organism>
<keyword evidence="8" id="KW-0539">Nucleus</keyword>
<evidence type="ECO:0000256" key="7">
    <source>
        <dbReference type="ARBA" id="ARBA00022884"/>
    </source>
</evidence>
<dbReference type="Pfam" id="PF03725">
    <property type="entry name" value="RNase_PH_C"/>
    <property type="match status" value="1"/>
</dbReference>
<dbReference type="SUPFAM" id="SSF54211">
    <property type="entry name" value="Ribosomal protein S5 domain 2-like"/>
    <property type="match status" value="1"/>
</dbReference>
<name>A0ABP1GBT5_9CHLO</name>
<accession>A0ABP1GBT5</accession>
<dbReference type="SUPFAM" id="SSF55666">
    <property type="entry name" value="Ribonuclease PH domain 2-like"/>
    <property type="match status" value="1"/>
</dbReference>
<dbReference type="InterPro" id="IPR020568">
    <property type="entry name" value="Ribosomal_Su5_D2-typ_SF"/>
</dbReference>
<keyword evidence="7" id="KW-0694">RNA-binding</keyword>
<evidence type="ECO:0000256" key="4">
    <source>
        <dbReference type="ARBA" id="ARBA00022490"/>
    </source>
</evidence>
<comment type="similarity">
    <text evidence="3">Belongs to the RNase PH family.</text>
</comment>
<keyword evidence="6" id="KW-0271">Exosome</keyword>
<protein>
    <recommendedName>
        <fullName evidence="9">Ribosomal RNA-processing protein 43</fullName>
    </recommendedName>
</protein>